<proteinExistence type="predicted"/>
<organism evidence="3 4">
    <name type="scientific">Saccharopolyspora griseoalba</name>
    <dbReference type="NCBI Taxonomy" id="1431848"/>
    <lineage>
        <taxon>Bacteria</taxon>
        <taxon>Bacillati</taxon>
        <taxon>Actinomycetota</taxon>
        <taxon>Actinomycetes</taxon>
        <taxon>Pseudonocardiales</taxon>
        <taxon>Pseudonocardiaceae</taxon>
        <taxon>Saccharopolyspora</taxon>
    </lineage>
</organism>
<dbReference type="RefSeq" id="WP_380669737.1">
    <property type="nucleotide sequence ID" value="NZ_JBHTCJ010000008.1"/>
</dbReference>
<feature type="chain" id="PRO_5046950941" evidence="2">
    <location>
        <begin position="25"/>
        <end position="278"/>
    </location>
</feature>
<sequence length="278" mass="29504">MRTRPAGLAITAALAVLASVPATAAGQPQDAVDVEAALRAAQIDPQRDDQEPTPGAQASVEVIERALRAEGLLDQQYVDGHYGTRTVDAYAEHQRSMGFEGIAANGLPGAESLRELAAGRFEVTRVVRPGKRTTHTGEVVNARTAAMLAEAEERFGAKFAVDQGSYNPGGDPTSAGTHDGGGAVDVDVDGMDRATSTEAVRALREVGFAAWYRTPSQGDWPAHIHAVAISDPDLSEPAREQVGDYYLGKNGLANDGPDDGPEVEPVRTWEQHQRGEDR</sequence>
<dbReference type="EMBL" id="JBHTCJ010000008">
    <property type="protein sequence ID" value="MFC7343140.1"/>
    <property type="molecule type" value="Genomic_DNA"/>
</dbReference>
<keyword evidence="2" id="KW-0732">Signal</keyword>
<feature type="compositionally biased region" description="Basic and acidic residues" evidence="1">
    <location>
        <begin position="264"/>
        <end position="278"/>
    </location>
</feature>
<feature type="signal peptide" evidence="2">
    <location>
        <begin position="1"/>
        <end position="24"/>
    </location>
</feature>
<evidence type="ECO:0000256" key="1">
    <source>
        <dbReference type="SAM" id="MobiDB-lite"/>
    </source>
</evidence>
<protein>
    <submittedName>
        <fullName evidence="3">Peptidoglycan-binding protein</fullName>
    </submittedName>
</protein>
<comment type="caution">
    <text evidence="3">The sequence shown here is derived from an EMBL/GenBank/DDBJ whole genome shotgun (WGS) entry which is preliminary data.</text>
</comment>
<reference evidence="4" key="1">
    <citation type="journal article" date="2019" name="Int. J. Syst. Evol. Microbiol.">
        <title>The Global Catalogue of Microorganisms (GCM) 10K type strain sequencing project: providing services to taxonomists for standard genome sequencing and annotation.</title>
        <authorList>
            <consortium name="The Broad Institute Genomics Platform"/>
            <consortium name="The Broad Institute Genome Sequencing Center for Infectious Disease"/>
            <person name="Wu L."/>
            <person name="Ma J."/>
        </authorList>
    </citation>
    <scope>NUCLEOTIDE SEQUENCE [LARGE SCALE GENOMIC DNA]</scope>
    <source>
        <strain evidence="4">WLHS5</strain>
    </source>
</reference>
<evidence type="ECO:0000313" key="3">
    <source>
        <dbReference type="EMBL" id="MFC7343140.1"/>
    </source>
</evidence>
<keyword evidence="4" id="KW-1185">Reference proteome</keyword>
<name>A0ABW2LPL6_9PSEU</name>
<gene>
    <name evidence="3" type="ORF">ACFQRI_17205</name>
</gene>
<feature type="region of interest" description="Disordered" evidence="1">
    <location>
        <begin position="235"/>
        <end position="278"/>
    </location>
</feature>
<evidence type="ECO:0000256" key="2">
    <source>
        <dbReference type="SAM" id="SignalP"/>
    </source>
</evidence>
<dbReference type="Proteomes" id="UP001596504">
    <property type="component" value="Unassembled WGS sequence"/>
</dbReference>
<evidence type="ECO:0000313" key="4">
    <source>
        <dbReference type="Proteomes" id="UP001596504"/>
    </source>
</evidence>
<accession>A0ABW2LPL6</accession>